<evidence type="ECO:0000313" key="1">
    <source>
        <dbReference type="EMBL" id="ESP01949.1"/>
    </source>
</evidence>
<dbReference type="OrthoDB" id="6161073at2759"/>
<dbReference type="PANTHER" id="PTHR33480:SF1">
    <property type="entry name" value="TYR RECOMBINASE DOMAIN-CONTAINING PROTEIN"/>
    <property type="match status" value="1"/>
</dbReference>
<accession>V4AD83</accession>
<protein>
    <submittedName>
        <fullName evidence="1">Uncharacterized protein</fullName>
    </submittedName>
</protein>
<dbReference type="CTD" id="20237195"/>
<dbReference type="Proteomes" id="UP000030746">
    <property type="component" value="Unassembled WGS sequence"/>
</dbReference>
<dbReference type="Gene3D" id="3.90.930.1">
    <property type="match status" value="2"/>
</dbReference>
<dbReference type="AlphaFoldDB" id="V4AD83"/>
<dbReference type="PANTHER" id="PTHR33480">
    <property type="entry name" value="SET DOMAIN-CONTAINING PROTEIN-RELATED"/>
    <property type="match status" value="1"/>
</dbReference>
<dbReference type="EMBL" id="KB200329">
    <property type="protein sequence ID" value="ESP01949.1"/>
    <property type="molecule type" value="Genomic_DNA"/>
</dbReference>
<dbReference type="KEGG" id="lgi:LOTGIDRAFT_157079"/>
<reference evidence="1 2" key="1">
    <citation type="journal article" date="2013" name="Nature">
        <title>Insights into bilaterian evolution from three spiralian genomes.</title>
        <authorList>
            <person name="Simakov O."/>
            <person name="Marletaz F."/>
            <person name="Cho S.J."/>
            <person name="Edsinger-Gonzales E."/>
            <person name="Havlak P."/>
            <person name="Hellsten U."/>
            <person name="Kuo D.H."/>
            <person name="Larsson T."/>
            <person name="Lv J."/>
            <person name="Arendt D."/>
            <person name="Savage R."/>
            <person name="Osoegawa K."/>
            <person name="de Jong P."/>
            <person name="Grimwood J."/>
            <person name="Chapman J.A."/>
            <person name="Shapiro H."/>
            <person name="Aerts A."/>
            <person name="Otillar R.P."/>
            <person name="Terry A.Y."/>
            <person name="Boore J.L."/>
            <person name="Grigoriev I.V."/>
            <person name="Lindberg D.R."/>
            <person name="Seaver E.C."/>
            <person name="Weisblat D.A."/>
            <person name="Putnam N.H."/>
            <person name="Rokhsar D.S."/>
        </authorList>
    </citation>
    <scope>NUCLEOTIDE SEQUENCE [LARGE SCALE GENOMIC DNA]</scope>
</reference>
<gene>
    <name evidence="1" type="ORF">LOTGIDRAFT_157079</name>
</gene>
<dbReference type="HOGENOM" id="CLU_315299_0_0_1"/>
<proteinExistence type="predicted"/>
<name>V4AD83_LOTGI</name>
<dbReference type="OMA" id="NTETTRM"/>
<dbReference type="RefSeq" id="XP_009047107.1">
    <property type="nucleotide sequence ID" value="XM_009048859.1"/>
</dbReference>
<evidence type="ECO:0000313" key="2">
    <source>
        <dbReference type="Proteomes" id="UP000030746"/>
    </source>
</evidence>
<dbReference type="STRING" id="225164.V4AD83"/>
<dbReference type="GeneID" id="20237195"/>
<keyword evidence="2" id="KW-1185">Reference proteome</keyword>
<sequence>MAHAYLKVHGDICFLDIQYTSLTDMLLKKGKLNTLQCFMDDVQWALDEGLKHKHATDAEVTDRSEVLITTDVTDNDVSNNVEVLRTANATDNGVLKTIDETDFGVLKTADVTNNCEVYINTDFTDNGQLLTTKDVTDNVKVLRNADVTDNGALKTKDVSNNGKVLINTDVSDNGELLKTIYVTDNGALKTKDVSNNGKVLINTDVTGNGEVLINTDVTDNGALKTKDVSNNGKVLINTDVTDNGELLKTIYVTDNGALKTKDVSNNGKVLINTDVTGNGEVLINTDVTDNGALKTKDVPNNGKVLINTDVNDNGQLLKTIYVTDNGALKTKDVSNNGKVLINTDVNDNGQLLKTTYVPDNGELKTTDVNDNEINDNGQLLKTIYVADNGVLKTTDVTDNSALKTTDVSDNYEVQKNTDVIDNCQLLRTAYVPDNSALKTTDINDNDEWKYKDKALSDIVYEIKDNDDLMITNEICTHLNTEMNDISERNETLNDILGIDEIISASEYEEDDEDDDDRNYLSKMLENWTKFEDKISESNAKEDEGLTVNVSLVNRGTQEAEGEKVLDSDWDKEEEIIDVVTDGSEFLRDNKNPNIYIRRVLKSKVKNRVYNSVHCCLFFQKLIQHFRPHLKAKHCHIKKVDNAFSVHAAGNEKPLELLRAQGDDLNNRRVIENGSGELLLFRRPSKNLDASEYGPCPNCYEWISKNNIKRHQIKCMGIDNALGIQSKRNLLLQSDIACGRFKSNASEFLWKEVFSIMTVDLISEIAQNDVLIVALGECWLRQNIDNALKRAHYSSQRMRLAARLLVELRKLVADTGNEKHISMWDFIKPEFFHIMAQAALEVAIPLIDDEDELKSPSNCLKLKYDILRLTNFKWSFVVKEQNDKERKDCKTFLHLMSLEFKASHQIGVHSSNEETIYEKQRYSSTVKY</sequence>
<organism evidence="1 2">
    <name type="scientific">Lottia gigantea</name>
    <name type="common">Giant owl limpet</name>
    <dbReference type="NCBI Taxonomy" id="225164"/>
    <lineage>
        <taxon>Eukaryota</taxon>
        <taxon>Metazoa</taxon>
        <taxon>Spiralia</taxon>
        <taxon>Lophotrochozoa</taxon>
        <taxon>Mollusca</taxon>
        <taxon>Gastropoda</taxon>
        <taxon>Patellogastropoda</taxon>
        <taxon>Lottioidea</taxon>
        <taxon>Lottiidae</taxon>
        <taxon>Lottia</taxon>
    </lineage>
</organism>